<evidence type="ECO:0000313" key="5">
    <source>
        <dbReference type="Proteomes" id="UP000070533"/>
    </source>
</evidence>
<dbReference type="STRING" id="28128.HMPREF3226_00640"/>
<dbReference type="PROSITE" id="PS50977">
    <property type="entry name" value="HTH_TETR_2"/>
    <property type="match status" value="1"/>
</dbReference>
<protein>
    <submittedName>
        <fullName evidence="4">Transcriptional regulator, TetR family</fullName>
    </submittedName>
</protein>
<dbReference type="OrthoDB" id="9789566at2"/>
<dbReference type="PATRIC" id="fig|28128.5.peg.646"/>
<organism evidence="4 5">
    <name type="scientific">Prevotella corporis</name>
    <dbReference type="NCBI Taxonomy" id="28128"/>
    <lineage>
        <taxon>Bacteria</taxon>
        <taxon>Pseudomonadati</taxon>
        <taxon>Bacteroidota</taxon>
        <taxon>Bacteroidia</taxon>
        <taxon>Bacteroidales</taxon>
        <taxon>Prevotellaceae</taxon>
        <taxon>Prevotella</taxon>
    </lineage>
</organism>
<feature type="domain" description="HTH tetR-type" evidence="3">
    <location>
        <begin position="5"/>
        <end position="65"/>
    </location>
</feature>
<evidence type="ECO:0000259" key="3">
    <source>
        <dbReference type="PROSITE" id="PS50977"/>
    </source>
</evidence>
<dbReference type="Gene3D" id="1.10.357.10">
    <property type="entry name" value="Tetracycline Repressor, domain 2"/>
    <property type="match status" value="1"/>
</dbReference>
<dbReference type="RefSeq" id="WP_007173339.1">
    <property type="nucleotide sequence ID" value="NZ_KQ957203.1"/>
</dbReference>
<reference evidence="5" key="1">
    <citation type="submission" date="2016-01" db="EMBL/GenBank/DDBJ databases">
        <authorList>
            <person name="Mitreva M."/>
            <person name="Pepin K.H."/>
            <person name="Mihindukulasuriya K.A."/>
            <person name="Fulton R."/>
            <person name="Fronick C."/>
            <person name="O'Laughlin M."/>
            <person name="Miner T."/>
            <person name="Herter B."/>
            <person name="Rosa B.A."/>
            <person name="Cordes M."/>
            <person name="Tomlinson C."/>
            <person name="Wollam A."/>
            <person name="Palsikar V.B."/>
            <person name="Mardis E.R."/>
            <person name="Wilson R.K."/>
        </authorList>
    </citation>
    <scope>NUCLEOTIDE SEQUENCE [LARGE SCALE GENOMIC DNA]</scope>
    <source>
        <strain evidence="5">MJR7716</strain>
    </source>
</reference>
<comment type="caution">
    <text evidence="4">The sequence shown here is derived from an EMBL/GenBank/DDBJ whole genome shotgun (WGS) entry which is preliminary data.</text>
</comment>
<evidence type="ECO:0000256" key="1">
    <source>
        <dbReference type="ARBA" id="ARBA00023125"/>
    </source>
</evidence>
<feature type="DNA-binding region" description="H-T-H motif" evidence="2">
    <location>
        <begin position="28"/>
        <end position="47"/>
    </location>
</feature>
<gene>
    <name evidence="4" type="ORF">HMPREF3226_00640</name>
</gene>
<keyword evidence="1 2" id="KW-0238">DNA-binding</keyword>
<dbReference type="InterPro" id="IPR050109">
    <property type="entry name" value="HTH-type_TetR-like_transc_reg"/>
</dbReference>
<dbReference type="PANTHER" id="PTHR30328:SF54">
    <property type="entry name" value="HTH-TYPE TRANSCRIPTIONAL REPRESSOR SCO4008"/>
    <property type="match status" value="1"/>
</dbReference>
<sequence>MSKDNQTRERLLLLAKKEFLRRGFQKVSMRDISAITGMALGNIYYYYKTKDELFHDVLYPVVEQIQQLIDSHNTASKLNKCFFEEEHHNDAILWHFSPLVSQNSDELYLLFFGARGSSFENYSEVLIQKFTAMGIEYIRRMKEIYPEINSSIDPFFMHVYAAMQVSVIKEFILHRKIPKEKLQTFSETYSSYTKAGWKYLMRV</sequence>
<dbReference type="EMBL" id="LRQG01000032">
    <property type="protein sequence ID" value="KXA42475.1"/>
    <property type="molecule type" value="Genomic_DNA"/>
</dbReference>
<proteinExistence type="predicted"/>
<evidence type="ECO:0000256" key="2">
    <source>
        <dbReference type="PROSITE-ProRule" id="PRU00335"/>
    </source>
</evidence>
<dbReference type="AlphaFoldDB" id="A0A133QHW3"/>
<evidence type="ECO:0000313" key="4">
    <source>
        <dbReference type="EMBL" id="KXA42475.1"/>
    </source>
</evidence>
<dbReference type="Pfam" id="PF00440">
    <property type="entry name" value="TetR_N"/>
    <property type="match status" value="1"/>
</dbReference>
<accession>A0A133QHW3</accession>
<dbReference type="SUPFAM" id="SSF46689">
    <property type="entry name" value="Homeodomain-like"/>
    <property type="match status" value="1"/>
</dbReference>
<dbReference type="Proteomes" id="UP000070533">
    <property type="component" value="Unassembled WGS sequence"/>
</dbReference>
<dbReference type="GO" id="GO:0003677">
    <property type="term" value="F:DNA binding"/>
    <property type="evidence" value="ECO:0007669"/>
    <property type="project" value="UniProtKB-UniRule"/>
</dbReference>
<name>A0A133QHW3_9BACT</name>
<dbReference type="PANTHER" id="PTHR30328">
    <property type="entry name" value="TRANSCRIPTIONAL REPRESSOR"/>
    <property type="match status" value="1"/>
</dbReference>
<dbReference type="InterPro" id="IPR001647">
    <property type="entry name" value="HTH_TetR"/>
</dbReference>
<dbReference type="InterPro" id="IPR009057">
    <property type="entry name" value="Homeodomain-like_sf"/>
</dbReference>
<keyword evidence="5" id="KW-1185">Reference proteome</keyword>